<organism evidence="1 2">
    <name type="scientific">Shewanella bicestrii</name>
    <dbReference type="NCBI Taxonomy" id="2018305"/>
    <lineage>
        <taxon>Bacteria</taxon>
        <taxon>Pseudomonadati</taxon>
        <taxon>Pseudomonadota</taxon>
        <taxon>Gammaproteobacteria</taxon>
        <taxon>Alteromonadales</taxon>
        <taxon>Shewanellaceae</taxon>
        <taxon>Shewanella</taxon>
    </lineage>
</organism>
<keyword evidence="2" id="KW-1185">Reference proteome</keyword>
<accession>A0A220UK28</accession>
<dbReference type="KEGG" id="sbj:CF168_04800"/>
<evidence type="ECO:0000313" key="1">
    <source>
        <dbReference type="EMBL" id="ASK68246.1"/>
    </source>
</evidence>
<dbReference type="EMBL" id="CP022358">
    <property type="protein sequence ID" value="ASK68246.1"/>
    <property type="molecule type" value="Genomic_DNA"/>
</dbReference>
<dbReference type="RefSeq" id="WP_089067157.1">
    <property type="nucleotide sequence ID" value="NZ_CP022358.1"/>
</dbReference>
<reference evidence="1 2" key="1">
    <citation type="submission" date="2017-07" db="EMBL/GenBank/DDBJ databases">
        <title>Phenotypical and genomic characterization of a clinical isolate of Shewanella bicestrii sp. nov. producing an extended-spectrum beta-lactamase and a new oxacillinase variant.</title>
        <authorList>
            <person name="Jousset A.B."/>
            <person name="Bonnin R.A."/>
            <person name="Girlich D."/>
            <person name="Dabos L."/>
            <person name="Potron A."/>
            <person name="Dortet L."/>
            <person name="Glaser P."/>
            <person name="Naas T."/>
        </authorList>
    </citation>
    <scope>NUCLEOTIDE SEQUENCE [LARGE SCALE GENOMIC DNA]</scope>
    <source>
        <strain evidence="1 2">JAB-1</strain>
    </source>
</reference>
<gene>
    <name evidence="1" type="ORF">CF168_04800</name>
</gene>
<evidence type="ECO:0000313" key="2">
    <source>
        <dbReference type="Proteomes" id="UP000198367"/>
    </source>
</evidence>
<name>A0A220UK28_9GAMM</name>
<dbReference type="Proteomes" id="UP000198367">
    <property type="component" value="Chromosome"/>
</dbReference>
<sequence length="104" mass="11463">MKSSIGVAVTVFLIVLGIWLADLLNDQSNSVKVTESVAAYSDWECGYQHTLDCKVVFETEVNKSYPVQRIRYGKDFMAVKVSQVGISGWIYAGKGVQVNAEPNT</sequence>
<protein>
    <submittedName>
        <fullName evidence="1">Uncharacterized protein</fullName>
    </submittedName>
</protein>
<dbReference type="AlphaFoldDB" id="A0A220UK28"/>
<proteinExistence type="predicted"/>